<dbReference type="PANTHER" id="PTHR14256:SF4">
    <property type="entry name" value="CYTOCHROME C OXIDASE SUBUNIT NDUFA4"/>
    <property type="match status" value="1"/>
</dbReference>
<evidence type="ECO:0000256" key="11">
    <source>
        <dbReference type="ARBA" id="ARBA00041121"/>
    </source>
</evidence>
<keyword evidence="8" id="KW-0496">Mitochondrion</keyword>
<keyword evidence="5" id="KW-0999">Mitochondrion inner membrane</keyword>
<dbReference type="OrthoDB" id="5511684at2759"/>
<dbReference type="KEGG" id="myb:102253695"/>
<evidence type="ECO:0000256" key="3">
    <source>
        <dbReference type="ARBA" id="ARBA00022660"/>
    </source>
</evidence>
<dbReference type="PANTHER" id="PTHR14256">
    <property type="entry name" value="NADH-UBIQUINONE OXIDOREDUCTASE MLRQ SUBUNIT"/>
    <property type="match status" value="1"/>
</dbReference>
<evidence type="ECO:0000313" key="13">
    <source>
        <dbReference type="EMBL" id="EPQ10033.1"/>
    </source>
</evidence>
<gene>
    <name evidence="13" type="ORF">D623_10024968</name>
</gene>
<evidence type="ECO:0000256" key="8">
    <source>
        <dbReference type="ARBA" id="ARBA00023128"/>
    </source>
</evidence>
<organism evidence="13 14">
    <name type="scientific">Myotis brandtii</name>
    <name type="common">Brandt's bat</name>
    <dbReference type="NCBI Taxonomy" id="109478"/>
    <lineage>
        <taxon>Eukaryota</taxon>
        <taxon>Metazoa</taxon>
        <taxon>Chordata</taxon>
        <taxon>Craniata</taxon>
        <taxon>Vertebrata</taxon>
        <taxon>Euteleostomi</taxon>
        <taxon>Mammalia</taxon>
        <taxon>Eutheria</taxon>
        <taxon>Laurasiatheria</taxon>
        <taxon>Chiroptera</taxon>
        <taxon>Yangochiroptera</taxon>
        <taxon>Vespertilionidae</taxon>
        <taxon>Myotis</taxon>
    </lineage>
</organism>
<evidence type="ECO:0000256" key="4">
    <source>
        <dbReference type="ARBA" id="ARBA00022692"/>
    </source>
</evidence>
<comment type="similarity">
    <text evidence="10">Belongs to the complex IV NDUFA4 subunit family.</text>
</comment>
<evidence type="ECO:0000256" key="2">
    <source>
        <dbReference type="ARBA" id="ARBA00022448"/>
    </source>
</evidence>
<dbReference type="EMBL" id="KE162930">
    <property type="protein sequence ID" value="EPQ10033.1"/>
    <property type="molecule type" value="Genomic_DNA"/>
</dbReference>
<evidence type="ECO:0000256" key="1">
    <source>
        <dbReference type="ARBA" id="ARBA00004434"/>
    </source>
</evidence>
<dbReference type="GO" id="GO:0005743">
    <property type="term" value="C:mitochondrial inner membrane"/>
    <property type="evidence" value="ECO:0007669"/>
    <property type="project" value="UniProtKB-SubCell"/>
</dbReference>
<evidence type="ECO:0000256" key="12">
    <source>
        <dbReference type="SAM" id="Phobius"/>
    </source>
</evidence>
<sequence length="106" mass="12209">MLHQILGQAKKYPSLILHFVFIGAESTGAALCILHLALFNPDVCWDRKDNPESWNKLGPNDQYKFYSMNLGYSKLKREGPDFLMKCFTEQLLRMKVFQRPSAPLST</sequence>
<name>S7PH97_MYOBR</name>
<evidence type="ECO:0000256" key="10">
    <source>
        <dbReference type="ARBA" id="ARBA00038186"/>
    </source>
</evidence>
<keyword evidence="9 12" id="KW-0472">Membrane</keyword>
<keyword evidence="13" id="KW-0830">Ubiquinone</keyword>
<reference evidence="13 14" key="1">
    <citation type="journal article" date="2013" name="Nat. Commun.">
        <title>Genome analysis reveals insights into physiology and longevity of the Brandt's bat Myotis brandtii.</title>
        <authorList>
            <person name="Seim I."/>
            <person name="Fang X."/>
            <person name="Xiong Z."/>
            <person name="Lobanov A.V."/>
            <person name="Huang Z."/>
            <person name="Ma S."/>
            <person name="Feng Y."/>
            <person name="Turanov A.A."/>
            <person name="Zhu Y."/>
            <person name="Lenz T.L."/>
            <person name="Gerashchenko M.V."/>
            <person name="Fan D."/>
            <person name="Hee Yim S."/>
            <person name="Yao X."/>
            <person name="Jordan D."/>
            <person name="Xiong Y."/>
            <person name="Ma Y."/>
            <person name="Lyapunov A.N."/>
            <person name="Chen G."/>
            <person name="Kulakova O.I."/>
            <person name="Sun Y."/>
            <person name="Lee S.G."/>
            <person name="Bronson R.T."/>
            <person name="Moskalev A.A."/>
            <person name="Sunyaev S.R."/>
            <person name="Zhang G."/>
            <person name="Krogh A."/>
            <person name="Wang J."/>
            <person name="Gladyshev V.N."/>
        </authorList>
    </citation>
    <scope>NUCLEOTIDE SEQUENCE [LARGE SCALE GENOMIC DNA]</scope>
</reference>
<comment type="subcellular location">
    <subcellularLocation>
        <location evidence="1">Mitochondrion inner membrane</location>
        <topology evidence="1">Single-pass membrane protein</topology>
    </subcellularLocation>
</comment>
<keyword evidence="2" id="KW-0813">Transport</keyword>
<evidence type="ECO:0000256" key="6">
    <source>
        <dbReference type="ARBA" id="ARBA00022982"/>
    </source>
</evidence>
<accession>S7PH97</accession>
<evidence type="ECO:0000256" key="9">
    <source>
        <dbReference type="ARBA" id="ARBA00023136"/>
    </source>
</evidence>
<dbReference type="AlphaFoldDB" id="S7PH97"/>
<keyword evidence="4 12" id="KW-0812">Transmembrane</keyword>
<keyword evidence="14" id="KW-1185">Reference proteome</keyword>
<dbReference type="InterPro" id="IPR010530">
    <property type="entry name" value="B12D"/>
</dbReference>
<proteinExistence type="inferred from homology"/>
<evidence type="ECO:0000256" key="5">
    <source>
        <dbReference type="ARBA" id="ARBA00022792"/>
    </source>
</evidence>
<keyword evidence="7 12" id="KW-1133">Transmembrane helix</keyword>
<evidence type="ECO:0000256" key="7">
    <source>
        <dbReference type="ARBA" id="ARBA00022989"/>
    </source>
</evidence>
<protein>
    <recommendedName>
        <fullName evidence="11">Cytochrome c oxidase subunit NDUFA4</fullName>
    </recommendedName>
</protein>
<keyword evidence="3" id="KW-0679">Respiratory chain</keyword>
<dbReference type="eggNOG" id="ENOG502S65P">
    <property type="taxonomic scope" value="Eukaryota"/>
</dbReference>
<evidence type="ECO:0000313" key="14">
    <source>
        <dbReference type="Proteomes" id="UP000052978"/>
    </source>
</evidence>
<dbReference type="Proteomes" id="UP000052978">
    <property type="component" value="Unassembled WGS sequence"/>
</dbReference>
<dbReference type="Pfam" id="PF06522">
    <property type="entry name" value="B12D"/>
    <property type="match status" value="1"/>
</dbReference>
<feature type="transmembrane region" description="Helical" evidence="12">
    <location>
        <begin position="15"/>
        <end position="38"/>
    </location>
</feature>
<keyword evidence="6" id="KW-0249">Electron transport</keyword>